<keyword evidence="1" id="KW-0812">Transmembrane</keyword>
<dbReference type="Proteomes" id="UP000016637">
    <property type="component" value="Unassembled WGS sequence"/>
</dbReference>
<feature type="transmembrane region" description="Helical" evidence="1">
    <location>
        <begin position="6"/>
        <end position="24"/>
    </location>
</feature>
<keyword evidence="3" id="KW-1185">Reference proteome</keyword>
<accession>U2QUN2</accession>
<evidence type="ECO:0000313" key="2">
    <source>
        <dbReference type="EMBL" id="ERK60251.1"/>
    </source>
</evidence>
<organism evidence="2 3">
    <name type="scientific">Gemella bergeri ATCC 700627</name>
    <dbReference type="NCBI Taxonomy" id="1321820"/>
    <lineage>
        <taxon>Bacteria</taxon>
        <taxon>Bacillati</taxon>
        <taxon>Bacillota</taxon>
        <taxon>Bacilli</taxon>
        <taxon>Bacillales</taxon>
        <taxon>Gemellaceae</taxon>
        <taxon>Gemella</taxon>
    </lineage>
</organism>
<gene>
    <name evidence="2" type="ORF">HMPREF1983_00241</name>
</gene>
<evidence type="ECO:0000256" key="1">
    <source>
        <dbReference type="SAM" id="Phobius"/>
    </source>
</evidence>
<sequence length="129" mass="15260">MTKKKYIYLTAMVAVVNFVSYFFIRDINIWAMVTSLLLGIFFIYTSYLLLLKKSYNLLAGMTEEELERIQENIEVKMKYDKGLKIIGYIIFIGGDSSFISRFKLFILVEKIIIHKEKRVEKRKSHINMV</sequence>
<reference evidence="2 3" key="1">
    <citation type="submission" date="2013-08" db="EMBL/GenBank/DDBJ databases">
        <authorList>
            <person name="Weinstock G."/>
            <person name="Sodergren E."/>
            <person name="Wylie T."/>
            <person name="Fulton L."/>
            <person name="Fulton R."/>
            <person name="Fronick C."/>
            <person name="O'Laughlin M."/>
            <person name="Godfrey J."/>
            <person name="Miner T."/>
            <person name="Herter B."/>
            <person name="Appelbaum E."/>
            <person name="Cordes M."/>
            <person name="Lek S."/>
            <person name="Wollam A."/>
            <person name="Pepin K.H."/>
            <person name="Palsikar V.B."/>
            <person name="Mitreva M."/>
            <person name="Wilson R.K."/>
        </authorList>
    </citation>
    <scope>NUCLEOTIDE SEQUENCE [LARGE SCALE GENOMIC DNA]</scope>
    <source>
        <strain evidence="2 3">ATCC 700627</strain>
    </source>
</reference>
<protein>
    <submittedName>
        <fullName evidence="2">Uncharacterized protein</fullName>
    </submittedName>
</protein>
<keyword evidence="1" id="KW-0472">Membrane</keyword>
<comment type="caution">
    <text evidence="2">The sequence shown here is derived from an EMBL/GenBank/DDBJ whole genome shotgun (WGS) entry which is preliminary data.</text>
</comment>
<dbReference type="PATRIC" id="fig|1321820.3.peg.236"/>
<dbReference type="HOGENOM" id="CLU_2206262_0_0_9"/>
<name>U2QUN2_9BACL</name>
<evidence type="ECO:0000313" key="3">
    <source>
        <dbReference type="Proteomes" id="UP000016637"/>
    </source>
</evidence>
<dbReference type="RefSeq" id="WP_021752565.1">
    <property type="nucleotide sequence ID" value="NZ_KI271812.1"/>
</dbReference>
<dbReference type="AlphaFoldDB" id="U2QUN2"/>
<dbReference type="eggNOG" id="ENOG503051I">
    <property type="taxonomic scope" value="Bacteria"/>
</dbReference>
<keyword evidence="1" id="KW-1133">Transmembrane helix</keyword>
<dbReference type="EMBL" id="AWVP01000015">
    <property type="protein sequence ID" value="ERK60251.1"/>
    <property type="molecule type" value="Genomic_DNA"/>
</dbReference>
<proteinExistence type="predicted"/>
<feature type="transmembrane region" description="Helical" evidence="1">
    <location>
        <begin position="29"/>
        <end position="50"/>
    </location>
</feature>